<evidence type="ECO:0000313" key="2">
    <source>
        <dbReference type="Proteomes" id="UP000830115"/>
    </source>
</evidence>
<dbReference type="EMBL" id="CP086322">
    <property type="protein sequence ID" value="UQA91614.1"/>
    <property type="molecule type" value="Genomic_DNA"/>
</dbReference>
<protein>
    <submittedName>
        <fullName evidence="1">Uncharacterized protein</fullName>
    </submittedName>
</protein>
<evidence type="ECO:0000313" key="1">
    <source>
        <dbReference type="EMBL" id="UQA91614.1"/>
    </source>
</evidence>
<proteinExistence type="predicted"/>
<reference evidence="1" key="1">
    <citation type="submission" date="2021-10" db="EMBL/GenBank/DDBJ databases">
        <title>Streptomyces nigrumlapis sp.nov.,an antimicrobial producing actinobacterium isolated from Black Gobi rocks.</title>
        <authorList>
            <person name="Wen Y."/>
            <person name="Zhang W."/>
            <person name="Liu X.G."/>
        </authorList>
    </citation>
    <scope>NUCLEOTIDE SEQUENCE</scope>
    <source>
        <strain evidence="1">ST13-2-2</strain>
    </source>
</reference>
<organism evidence="1 2">
    <name type="scientific">Streptomyces halobius</name>
    <dbReference type="NCBI Taxonomy" id="2879846"/>
    <lineage>
        <taxon>Bacteria</taxon>
        <taxon>Bacillati</taxon>
        <taxon>Actinomycetota</taxon>
        <taxon>Actinomycetes</taxon>
        <taxon>Kitasatosporales</taxon>
        <taxon>Streptomycetaceae</taxon>
        <taxon>Streptomyces</taxon>
    </lineage>
</organism>
<dbReference type="RefSeq" id="WP_248862422.1">
    <property type="nucleotide sequence ID" value="NZ_CP086322.1"/>
</dbReference>
<dbReference type="Proteomes" id="UP000830115">
    <property type="component" value="Chromosome"/>
</dbReference>
<gene>
    <name evidence="1" type="ORF">K9S39_06860</name>
</gene>
<sequence>MSEVVTYVLLPHGRERVDSIRSLQTETRGLVGREWLLSLMFDPNPVYGLRAEVDDPLAVVNVLHRVDWEHAPLLVYRSVTDDSWSFLRIVRRAGSLWGDEGEGVD</sequence>
<name>A0ABY4M1I1_9ACTN</name>
<accession>A0ABY4M1I1</accession>
<keyword evidence="2" id="KW-1185">Reference proteome</keyword>